<protein>
    <recommendedName>
        <fullName evidence="3">DUF1871 domain-containing protein</fullName>
    </recommendedName>
</protein>
<reference evidence="1 2" key="1">
    <citation type="journal article" date="2010" name="Stand. Genomic Sci.">
        <title>Complete genome sequence of Haliangium ochraceum type strain (SMP-2).</title>
        <authorList>
            <consortium name="US DOE Joint Genome Institute (JGI-PGF)"/>
            <person name="Ivanova N."/>
            <person name="Daum C."/>
            <person name="Lang E."/>
            <person name="Abt B."/>
            <person name="Kopitz M."/>
            <person name="Saunders E."/>
            <person name="Lapidus A."/>
            <person name="Lucas S."/>
            <person name="Glavina Del Rio T."/>
            <person name="Nolan M."/>
            <person name="Tice H."/>
            <person name="Copeland A."/>
            <person name="Cheng J.F."/>
            <person name="Chen F."/>
            <person name="Bruce D."/>
            <person name="Goodwin L."/>
            <person name="Pitluck S."/>
            <person name="Mavromatis K."/>
            <person name="Pati A."/>
            <person name="Mikhailova N."/>
            <person name="Chen A."/>
            <person name="Palaniappan K."/>
            <person name="Land M."/>
            <person name="Hauser L."/>
            <person name="Chang Y.J."/>
            <person name="Jeffries C.D."/>
            <person name="Detter J.C."/>
            <person name="Brettin T."/>
            <person name="Rohde M."/>
            <person name="Goker M."/>
            <person name="Bristow J."/>
            <person name="Markowitz V."/>
            <person name="Eisen J.A."/>
            <person name="Hugenholtz P."/>
            <person name="Kyrpides N.C."/>
            <person name="Klenk H.P."/>
        </authorList>
    </citation>
    <scope>NUCLEOTIDE SEQUENCE [LARGE SCALE GENOMIC DNA]</scope>
    <source>
        <strain evidence="2">DSM 14365 / CIP 107738 / JCM 11303 / AJ 13395 / SMP-2</strain>
    </source>
</reference>
<dbReference type="KEGG" id="hoh:Hoch_0794"/>
<dbReference type="OrthoDB" id="773332at2"/>
<dbReference type="eggNOG" id="ENOG5033BTC">
    <property type="taxonomic scope" value="Bacteria"/>
</dbReference>
<dbReference type="RefSeq" id="WP_012826033.1">
    <property type="nucleotide sequence ID" value="NC_013440.1"/>
</dbReference>
<gene>
    <name evidence="1" type="ordered locus">Hoch_0794</name>
</gene>
<name>D0LN39_HALO1</name>
<evidence type="ECO:0008006" key="3">
    <source>
        <dbReference type="Google" id="ProtNLM"/>
    </source>
</evidence>
<evidence type="ECO:0000313" key="1">
    <source>
        <dbReference type="EMBL" id="ACY13410.1"/>
    </source>
</evidence>
<proteinExistence type="predicted"/>
<dbReference type="EMBL" id="CP001804">
    <property type="protein sequence ID" value="ACY13410.1"/>
    <property type="molecule type" value="Genomic_DNA"/>
</dbReference>
<keyword evidence="2" id="KW-1185">Reference proteome</keyword>
<accession>D0LN39</accession>
<sequence>MSGSVVPNQKLYEAVRYVLLTEWDPIGVSPYPEASNEYDAYVPEVYQLLVRRSDAQEVFDFLWAIETEHMGLCGERERTHRVAKHLVDSLGAENFDQTGEGI</sequence>
<evidence type="ECO:0000313" key="2">
    <source>
        <dbReference type="Proteomes" id="UP000001880"/>
    </source>
</evidence>
<dbReference type="Proteomes" id="UP000001880">
    <property type="component" value="Chromosome"/>
</dbReference>
<dbReference type="HOGENOM" id="CLU_179214_0_0_7"/>
<organism evidence="1 2">
    <name type="scientific">Haliangium ochraceum (strain DSM 14365 / JCM 11303 / SMP-2)</name>
    <dbReference type="NCBI Taxonomy" id="502025"/>
    <lineage>
        <taxon>Bacteria</taxon>
        <taxon>Pseudomonadati</taxon>
        <taxon>Myxococcota</taxon>
        <taxon>Polyangia</taxon>
        <taxon>Haliangiales</taxon>
        <taxon>Kofleriaceae</taxon>
        <taxon>Haliangium</taxon>
    </lineage>
</organism>
<dbReference type="AlphaFoldDB" id="D0LN39"/>